<dbReference type="RefSeq" id="WP_310237019.1">
    <property type="nucleotide sequence ID" value="NZ_JAVDWO010000013.1"/>
</dbReference>
<dbReference type="PANTHER" id="PTHR43179:SF7">
    <property type="entry name" value="RHAMNOSYLTRANSFERASE WBBL"/>
    <property type="match status" value="1"/>
</dbReference>
<organism evidence="2 3">
    <name type="scientific">Luteimonas terrae</name>
    <dbReference type="NCBI Taxonomy" id="1530191"/>
    <lineage>
        <taxon>Bacteria</taxon>
        <taxon>Pseudomonadati</taxon>
        <taxon>Pseudomonadota</taxon>
        <taxon>Gammaproteobacteria</taxon>
        <taxon>Lysobacterales</taxon>
        <taxon>Lysobacteraceae</taxon>
        <taxon>Luteimonas</taxon>
    </lineage>
</organism>
<dbReference type="PANTHER" id="PTHR43179">
    <property type="entry name" value="RHAMNOSYLTRANSFERASE WBBL"/>
    <property type="match status" value="1"/>
</dbReference>
<dbReference type="Proteomes" id="UP001256588">
    <property type="component" value="Unassembled WGS sequence"/>
</dbReference>
<dbReference type="EMBL" id="JAVDWO010000013">
    <property type="protein sequence ID" value="MDR7194157.1"/>
    <property type="molecule type" value="Genomic_DNA"/>
</dbReference>
<comment type="caution">
    <text evidence="2">The sequence shown here is derived from an EMBL/GenBank/DDBJ whole genome shotgun (WGS) entry which is preliminary data.</text>
</comment>
<dbReference type="InterPro" id="IPR001173">
    <property type="entry name" value="Glyco_trans_2-like"/>
</dbReference>
<dbReference type="CDD" id="cd04186">
    <property type="entry name" value="GT_2_like_c"/>
    <property type="match status" value="1"/>
</dbReference>
<feature type="domain" description="Glycosyltransferase 2-like" evidence="1">
    <location>
        <begin position="440"/>
        <end position="561"/>
    </location>
</feature>
<keyword evidence="3" id="KW-1185">Reference proteome</keyword>
<name>A0ABU1XZF0_9GAMM</name>
<dbReference type="InterPro" id="IPR029044">
    <property type="entry name" value="Nucleotide-diphossugar_trans"/>
</dbReference>
<sequence>MIDAGSIDIPAGWTLVASSQISADAAGFYSDGSDPHLVFALRRGLAAGWYRLRIAVEGPLSLPSVYLDCGAGISEAERQDLDIAEGGGIDAVVRVGGPLGHLRFDPTTRPGRFSLVAIRFDAIPPSEAVWRMWRALRGTSARFDALLALPASVRAERLWPAYRTIEAGNQSAAYLRWLEANAEEHASAARTDNVPGDVVLTLVLLPGSDRASLRAAAADLGASLAPGVELLVPLAADTGIHPAVRVLASVVRQPMPGLDQARGRYISWIAADERIEPQALMQIRDTLVEAGEIALLYTDEDFVDASGVPSAPYFKPAWDPDLQYQHDAVGPSSFYRRDLLQEIEGAVREDGLAWPHLLPLRIADHAGDSAVRHLPLLARRHRAVPGPVHAPLRSTAPTAEQVAHALGQWRTAGIRAARVATETQMPRMAYDLPADLFCEIVIPTRDRVDLLSVCVNSILERTEGVGYGVAIVDNGSTHPDTLAYLDRLRGDTRVRIVRDDSPFNYSALNNRAVAGSTADVVVLLNNDIEIIEGSWLYELATHACRPGVGAVGAKLLYPDDTLQHAGVILGVEGVAAHPYPRFPATHSGQFGRALAAQRFSAVTAACLAVRREVFEIVNGLDTSLAVAFNDVDLCLRISEAGYRNLWLPWVWMYHHESASRGHEDNPEKLARFASEIEVMKTRWNDVLVSDPAYNPNLSLVGRAFSIDPSRSAAPVPRANTQVARLQ</sequence>
<accession>A0ABU1XZF0</accession>
<reference evidence="2 3" key="1">
    <citation type="submission" date="2023-07" db="EMBL/GenBank/DDBJ databases">
        <title>Sorghum-associated microbial communities from plants grown in Nebraska, USA.</title>
        <authorList>
            <person name="Schachtman D."/>
        </authorList>
    </citation>
    <scope>NUCLEOTIDE SEQUENCE [LARGE SCALE GENOMIC DNA]</scope>
    <source>
        <strain evidence="2 3">4099</strain>
    </source>
</reference>
<evidence type="ECO:0000313" key="2">
    <source>
        <dbReference type="EMBL" id="MDR7194157.1"/>
    </source>
</evidence>
<protein>
    <submittedName>
        <fullName evidence="2">GT2 family glycosyltransferase</fullName>
    </submittedName>
</protein>
<dbReference type="SUPFAM" id="SSF53448">
    <property type="entry name" value="Nucleotide-diphospho-sugar transferases"/>
    <property type="match status" value="2"/>
</dbReference>
<evidence type="ECO:0000313" key="3">
    <source>
        <dbReference type="Proteomes" id="UP001256588"/>
    </source>
</evidence>
<evidence type="ECO:0000259" key="1">
    <source>
        <dbReference type="Pfam" id="PF00535"/>
    </source>
</evidence>
<dbReference type="Pfam" id="PF00535">
    <property type="entry name" value="Glycos_transf_2"/>
    <property type="match status" value="1"/>
</dbReference>
<proteinExistence type="predicted"/>
<gene>
    <name evidence="2" type="ORF">J2W68_002899</name>
</gene>
<dbReference type="Gene3D" id="3.90.550.10">
    <property type="entry name" value="Spore Coat Polysaccharide Biosynthesis Protein SpsA, Chain A"/>
    <property type="match status" value="2"/>
</dbReference>